<reference evidence="2 3" key="1">
    <citation type="submission" date="2018-01" db="EMBL/GenBank/DDBJ databases">
        <title>Draft genome sequence of Paucibacter aquatile CR182 isolated from freshwater of the Nakdong River.</title>
        <authorList>
            <person name="Choi A."/>
            <person name="Chung E.J."/>
        </authorList>
    </citation>
    <scope>NUCLEOTIDE SEQUENCE [LARGE SCALE GENOMIC DNA]</scope>
    <source>
        <strain evidence="2 3">CR182</strain>
    </source>
</reference>
<evidence type="ECO:0000313" key="2">
    <source>
        <dbReference type="EMBL" id="PND36798.1"/>
    </source>
</evidence>
<dbReference type="RefSeq" id="WP_102766720.1">
    <property type="nucleotide sequence ID" value="NZ_POSP01000003.1"/>
</dbReference>
<dbReference type="EMBL" id="POSP01000003">
    <property type="protein sequence ID" value="PND36798.1"/>
    <property type="molecule type" value="Genomic_DNA"/>
</dbReference>
<organism evidence="2 3">
    <name type="scientific">Kinneretia aquatilis</name>
    <dbReference type="NCBI Taxonomy" id="2070761"/>
    <lineage>
        <taxon>Bacteria</taxon>
        <taxon>Pseudomonadati</taxon>
        <taxon>Pseudomonadota</taxon>
        <taxon>Betaproteobacteria</taxon>
        <taxon>Burkholderiales</taxon>
        <taxon>Sphaerotilaceae</taxon>
        <taxon>Roseateles</taxon>
    </lineage>
</organism>
<dbReference type="InterPro" id="IPR000182">
    <property type="entry name" value="GNAT_dom"/>
</dbReference>
<proteinExistence type="predicted"/>
<evidence type="ECO:0000259" key="1">
    <source>
        <dbReference type="PROSITE" id="PS51186"/>
    </source>
</evidence>
<evidence type="ECO:0000313" key="3">
    <source>
        <dbReference type="Proteomes" id="UP000235916"/>
    </source>
</evidence>
<dbReference type="SUPFAM" id="SSF55729">
    <property type="entry name" value="Acyl-CoA N-acyltransferases (Nat)"/>
    <property type="match status" value="1"/>
</dbReference>
<dbReference type="Pfam" id="PF13302">
    <property type="entry name" value="Acetyltransf_3"/>
    <property type="match status" value="1"/>
</dbReference>
<name>A0A2N8KTJ9_9BURK</name>
<dbReference type="GO" id="GO:0016747">
    <property type="term" value="F:acyltransferase activity, transferring groups other than amino-acyl groups"/>
    <property type="evidence" value="ECO:0007669"/>
    <property type="project" value="InterPro"/>
</dbReference>
<keyword evidence="3" id="KW-1185">Reference proteome</keyword>
<feature type="domain" description="N-acetyltransferase" evidence="1">
    <location>
        <begin position="11"/>
        <end position="166"/>
    </location>
</feature>
<dbReference type="InterPro" id="IPR016181">
    <property type="entry name" value="Acyl_CoA_acyltransferase"/>
</dbReference>
<dbReference type="AlphaFoldDB" id="A0A2N8KTJ9"/>
<accession>A0A2N8KTJ9</accession>
<comment type="caution">
    <text evidence="2">The sequence shown here is derived from an EMBL/GenBank/DDBJ whole genome shotgun (WGS) entry which is preliminary data.</text>
</comment>
<dbReference type="OrthoDB" id="9801656at2"/>
<dbReference type="PANTHER" id="PTHR43792">
    <property type="entry name" value="GNAT FAMILY, PUTATIVE (AFU_ORTHOLOGUE AFUA_3G00765)-RELATED-RELATED"/>
    <property type="match status" value="1"/>
</dbReference>
<gene>
    <name evidence="2" type="ORF">C1O66_04095</name>
</gene>
<dbReference type="PANTHER" id="PTHR43792:SF1">
    <property type="entry name" value="N-ACETYLTRANSFERASE DOMAIN-CONTAINING PROTEIN"/>
    <property type="match status" value="1"/>
</dbReference>
<dbReference type="PROSITE" id="PS51186">
    <property type="entry name" value="GNAT"/>
    <property type="match status" value="1"/>
</dbReference>
<dbReference type="Proteomes" id="UP000235916">
    <property type="component" value="Unassembled WGS sequence"/>
</dbReference>
<dbReference type="InterPro" id="IPR051531">
    <property type="entry name" value="N-acetyltransferase"/>
</dbReference>
<dbReference type="Gene3D" id="3.40.630.30">
    <property type="match status" value="1"/>
</dbReference>
<sequence>MIVPLLESTRLRLRQYRVGDLPHFAALNSDPDVREHVGGLLPTQRISQYLHDFAATTEPTELRAWAIENSKNGEYIGHAWLLHQGRLYQPDVGVLISKNHWGSRFGPEATAEIQRFAKRELNSACVYASVDTDNLRSISMLHRAGFAYLATEKDEEGSFYIFVSNEA</sequence>
<protein>
    <recommendedName>
        <fullName evidence="1">N-acetyltransferase domain-containing protein</fullName>
    </recommendedName>
</protein>